<dbReference type="Proteomes" id="UP001054252">
    <property type="component" value="Unassembled WGS sequence"/>
</dbReference>
<evidence type="ECO:0000256" key="1">
    <source>
        <dbReference type="SAM" id="MobiDB-lite"/>
    </source>
</evidence>
<gene>
    <name evidence="2" type="ORF">SLEP1_g53563</name>
</gene>
<sequence>MPRSFPHYCSKNSSVSENTHRRRDWRLRGERRIPGLSGCCETEKMRCGCCEVEKRPEICGCCEAMWTMTGGMRADLEVAAGGVLCRREKNRELPSSPFLFGGSPAVCSPKKGSLSRARKGEKQQLKN</sequence>
<comment type="caution">
    <text evidence="2">The sequence shown here is derived from an EMBL/GenBank/DDBJ whole genome shotgun (WGS) entry which is preliminary data.</text>
</comment>
<evidence type="ECO:0000313" key="3">
    <source>
        <dbReference type="Proteomes" id="UP001054252"/>
    </source>
</evidence>
<protein>
    <submittedName>
        <fullName evidence="2">Uncharacterized protein</fullName>
    </submittedName>
</protein>
<dbReference type="EMBL" id="BPVZ01000211">
    <property type="protein sequence ID" value="GKV46590.1"/>
    <property type="molecule type" value="Genomic_DNA"/>
</dbReference>
<feature type="compositionally biased region" description="Basic and acidic residues" evidence="1">
    <location>
        <begin position="118"/>
        <end position="127"/>
    </location>
</feature>
<proteinExistence type="predicted"/>
<reference evidence="2 3" key="1">
    <citation type="journal article" date="2021" name="Commun. Biol.">
        <title>The genome of Shorea leprosula (Dipterocarpaceae) highlights the ecological relevance of drought in aseasonal tropical rainforests.</title>
        <authorList>
            <person name="Ng K.K.S."/>
            <person name="Kobayashi M.J."/>
            <person name="Fawcett J.A."/>
            <person name="Hatakeyama M."/>
            <person name="Paape T."/>
            <person name="Ng C.H."/>
            <person name="Ang C.C."/>
            <person name="Tnah L.H."/>
            <person name="Lee C.T."/>
            <person name="Nishiyama T."/>
            <person name="Sese J."/>
            <person name="O'Brien M.J."/>
            <person name="Copetti D."/>
            <person name="Mohd Noor M.I."/>
            <person name="Ong R.C."/>
            <person name="Putra M."/>
            <person name="Sireger I.Z."/>
            <person name="Indrioko S."/>
            <person name="Kosugi Y."/>
            <person name="Izuno A."/>
            <person name="Isagi Y."/>
            <person name="Lee S.L."/>
            <person name="Shimizu K.K."/>
        </authorList>
    </citation>
    <scope>NUCLEOTIDE SEQUENCE [LARGE SCALE GENOMIC DNA]</scope>
    <source>
        <strain evidence="2">214</strain>
    </source>
</reference>
<keyword evidence="3" id="KW-1185">Reference proteome</keyword>
<evidence type="ECO:0000313" key="2">
    <source>
        <dbReference type="EMBL" id="GKV46590.1"/>
    </source>
</evidence>
<accession>A0AAV5MAM9</accession>
<name>A0AAV5MAM9_9ROSI</name>
<feature type="region of interest" description="Disordered" evidence="1">
    <location>
        <begin position="108"/>
        <end position="127"/>
    </location>
</feature>
<dbReference type="AlphaFoldDB" id="A0AAV5MAM9"/>
<organism evidence="2 3">
    <name type="scientific">Rubroshorea leprosula</name>
    <dbReference type="NCBI Taxonomy" id="152421"/>
    <lineage>
        <taxon>Eukaryota</taxon>
        <taxon>Viridiplantae</taxon>
        <taxon>Streptophyta</taxon>
        <taxon>Embryophyta</taxon>
        <taxon>Tracheophyta</taxon>
        <taxon>Spermatophyta</taxon>
        <taxon>Magnoliopsida</taxon>
        <taxon>eudicotyledons</taxon>
        <taxon>Gunneridae</taxon>
        <taxon>Pentapetalae</taxon>
        <taxon>rosids</taxon>
        <taxon>malvids</taxon>
        <taxon>Malvales</taxon>
        <taxon>Dipterocarpaceae</taxon>
        <taxon>Rubroshorea</taxon>
    </lineage>
</organism>